<dbReference type="RefSeq" id="WP_270108380.1">
    <property type="nucleotide sequence ID" value="NZ_JAPZVP010000002.1"/>
</dbReference>
<dbReference type="PANTHER" id="PTHR23513:SF6">
    <property type="entry name" value="MAJOR FACILITATOR SUPERFAMILY ASSOCIATED DOMAIN-CONTAINING PROTEIN"/>
    <property type="match status" value="1"/>
</dbReference>
<dbReference type="SUPFAM" id="SSF103473">
    <property type="entry name" value="MFS general substrate transporter"/>
    <property type="match status" value="1"/>
</dbReference>
<keyword evidence="2" id="KW-1003">Cell membrane</keyword>
<dbReference type="GO" id="GO:0022857">
    <property type="term" value="F:transmembrane transporter activity"/>
    <property type="evidence" value="ECO:0007669"/>
    <property type="project" value="InterPro"/>
</dbReference>
<evidence type="ECO:0000313" key="9">
    <source>
        <dbReference type="Proteomes" id="UP001146067"/>
    </source>
</evidence>
<keyword evidence="3 6" id="KW-0812">Transmembrane</keyword>
<feature type="transmembrane region" description="Helical" evidence="6">
    <location>
        <begin position="235"/>
        <end position="259"/>
    </location>
</feature>
<evidence type="ECO:0000256" key="2">
    <source>
        <dbReference type="ARBA" id="ARBA00022475"/>
    </source>
</evidence>
<feature type="transmembrane region" description="Helical" evidence="6">
    <location>
        <begin position="178"/>
        <end position="201"/>
    </location>
</feature>
<dbReference type="PROSITE" id="PS50850">
    <property type="entry name" value="MFS"/>
    <property type="match status" value="1"/>
</dbReference>
<feature type="transmembrane region" description="Helical" evidence="6">
    <location>
        <begin position="300"/>
        <end position="318"/>
    </location>
</feature>
<reference evidence="8" key="1">
    <citation type="submission" date="2022-12" db="EMBL/GenBank/DDBJ databases">
        <title>Gycomyces niveus sp.nov.,a novel actinomycete isolated from soil in Shouguan.</title>
        <authorList>
            <person name="Yang X."/>
        </authorList>
    </citation>
    <scope>NUCLEOTIDE SEQUENCE</scope>
    <source>
        <strain evidence="8">NEAU-A15</strain>
    </source>
</reference>
<feature type="transmembrane region" description="Helical" evidence="6">
    <location>
        <begin position="271"/>
        <end position="288"/>
    </location>
</feature>
<organism evidence="8 9">
    <name type="scientific">Glycomyces luteolus</name>
    <dbReference type="NCBI Taxonomy" id="2670330"/>
    <lineage>
        <taxon>Bacteria</taxon>
        <taxon>Bacillati</taxon>
        <taxon>Actinomycetota</taxon>
        <taxon>Actinomycetes</taxon>
        <taxon>Glycomycetales</taxon>
        <taxon>Glycomycetaceae</taxon>
        <taxon>Glycomyces</taxon>
    </lineage>
</organism>
<dbReference type="GO" id="GO:0005886">
    <property type="term" value="C:plasma membrane"/>
    <property type="evidence" value="ECO:0007669"/>
    <property type="project" value="UniProtKB-SubCell"/>
</dbReference>
<dbReference type="AlphaFoldDB" id="A0A9X3P8C3"/>
<dbReference type="Pfam" id="PF07690">
    <property type="entry name" value="MFS_1"/>
    <property type="match status" value="1"/>
</dbReference>
<proteinExistence type="predicted"/>
<feature type="transmembrane region" description="Helical" evidence="6">
    <location>
        <begin position="115"/>
        <end position="132"/>
    </location>
</feature>
<feature type="transmembrane region" description="Helical" evidence="6">
    <location>
        <begin position="61"/>
        <end position="81"/>
    </location>
</feature>
<keyword evidence="9" id="KW-1185">Reference proteome</keyword>
<feature type="domain" description="Major facilitator superfamily (MFS) profile" evidence="7">
    <location>
        <begin position="183"/>
        <end position="425"/>
    </location>
</feature>
<feature type="transmembrane region" description="Helical" evidence="6">
    <location>
        <begin position="324"/>
        <end position="345"/>
    </location>
</feature>
<keyword evidence="5 6" id="KW-0472">Membrane</keyword>
<dbReference type="Proteomes" id="UP001146067">
    <property type="component" value="Unassembled WGS sequence"/>
</dbReference>
<dbReference type="Gene3D" id="1.20.1250.20">
    <property type="entry name" value="MFS general substrate transporter like domains"/>
    <property type="match status" value="1"/>
</dbReference>
<keyword evidence="4 6" id="KW-1133">Transmembrane helix</keyword>
<feature type="transmembrane region" description="Helical" evidence="6">
    <location>
        <begin position="388"/>
        <end position="407"/>
    </location>
</feature>
<gene>
    <name evidence="8" type="ORF">O1R50_03015</name>
</gene>
<accession>A0A9X3P8C3</accession>
<dbReference type="InterPro" id="IPR036259">
    <property type="entry name" value="MFS_trans_sf"/>
</dbReference>
<evidence type="ECO:0000256" key="4">
    <source>
        <dbReference type="ARBA" id="ARBA00022989"/>
    </source>
</evidence>
<comment type="caution">
    <text evidence="8">The sequence shown here is derived from an EMBL/GenBank/DDBJ whole genome shotgun (WGS) entry which is preliminary data.</text>
</comment>
<evidence type="ECO:0000256" key="6">
    <source>
        <dbReference type="SAM" id="Phobius"/>
    </source>
</evidence>
<feature type="transmembrane region" description="Helical" evidence="6">
    <location>
        <begin position="35"/>
        <end position="54"/>
    </location>
</feature>
<dbReference type="InterPro" id="IPR020846">
    <property type="entry name" value="MFS_dom"/>
</dbReference>
<evidence type="ECO:0000259" key="7">
    <source>
        <dbReference type="PROSITE" id="PS50850"/>
    </source>
</evidence>
<feature type="transmembrane region" description="Helical" evidence="6">
    <location>
        <begin position="366"/>
        <end position="382"/>
    </location>
</feature>
<evidence type="ECO:0000313" key="8">
    <source>
        <dbReference type="EMBL" id="MDA1358575.1"/>
    </source>
</evidence>
<name>A0A9X3P8C3_9ACTN</name>
<evidence type="ECO:0000256" key="5">
    <source>
        <dbReference type="ARBA" id="ARBA00023136"/>
    </source>
</evidence>
<evidence type="ECO:0000256" key="1">
    <source>
        <dbReference type="ARBA" id="ARBA00004651"/>
    </source>
</evidence>
<dbReference type="CDD" id="cd06173">
    <property type="entry name" value="MFS_MefA_like"/>
    <property type="match status" value="1"/>
</dbReference>
<protein>
    <submittedName>
        <fullName evidence="8">MFS transporter</fullName>
    </submittedName>
</protein>
<dbReference type="EMBL" id="JAPZVP010000002">
    <property type="protein sequence ID" value="MDA1358575.1"/>
    <property type="molecule type" value="Genomic_DNA"/>
</dbReference>
<dbReference type="PANTHER" id="PTHR23513">
    <property type="entry name" value="INTEGRAL MEMBRANE EFFLUX PROTEIN-RELATED"/>
    <property type="match status" value="1"/>
</dbReference>
<feature type="transmembrane region" description="Helical" evidence="6">
    <location>
        <begin position="87"/>
        <end position="108"/>
    </location>
</feature>
<sequence>MPEAPPDPKPQSQPASMFRNPDYLRIFTSVGASQIGLQVAYFSISIIAVVVLDLSESQIGILYAMDQIALVLFGLLVGVWVDRLRDKPIIVVSEILRGVVMLSVPAAWALDALTVWHIFAAMFLLGLTSVFFDVAQTSYVPRLIDNKLLASGNSRIQGIRSASDTGGPLAAGPLVSLLSAPVAIVVAVVSFAVSAFSVATIKYREEEPEKPEKPHLWTEIAQGVKFIFHDKLLRSILLVSTWCNLSIGAFQAMLMVFLIREADQSSEVAGFVLAGSGVGGVLGAMLVGRISKKAGVGPTAIAALAVSGPGMAIVAASGPGWGAAVAFAGQVVFVASIVVFNVNVISYRQAVTPDDMQGRVGATQRVICWAGLAVGSIVGGFTGDVLSARAALLIAAGMLFVGFVPLLRTPLRKLREIPEEAAPQS</sequence>
<dbReference type="InterPro" id="IPR011701">
    <property type="entry name" value="MFS"/>
</dbReference>
<evidence type="ECO:0000256" key="3">
    <source>
        <dbReference type="ARBA" id="ARBA00022692"/>
    </source>
</evidence>
<comment type="subcellular location">
    <subcellularLocation>
        <location evidence="1">Cell membrane</location>
        <topology evidence="1">Multi-pass membrane protein</topology>
    </subcellularLocation>
</comment>